<dbReference type="PANTHER" id="PTHR31973">
    <property type="entry name" value="POLYPROTEIN, PUTATIVE-RELATED"/>
    <property type="match status" value="1"/>
</dbReference>
<keyword evidence="4" id="KW-1185">Reference proteome</keyword>
<evidence type="ECO:0000313" key="3">
    <source>
        <dbReference type="EMBL" id="CAA0807154.1"/>
    </source>
</evidence>
<name>A0A9N7MID6_STRHE</name>
<evidence type="ECO:0000256" key="1">
    <source>
        <dbReference type="SAM" id="MobiDB-lite"/>
    </source>
</evidence>
<dbReference type="Pfam" id="PF10551">
    <property type="entry name" value="MULE"/>
    <property type="match status" value="1"/>
</dbReference>
<sequence length="710" mass="79600">MCDYRFHFLVAGDNGEVEKWRISCEADLRNVSFMFTIPTIYVTLQPKDSPGPYNQASVPTYPSYGYTGGQGGFMNLVAAQGPPLYPYGIVYPPIMNLHSQPSTSYPTNNYNPVPDTTRKMDSNQPGASRQSPEHVDWGVDSGLNGDSTGNDESDDGGHYCDAYNNEMNINDNPCNDDLLNEMDDSNDDSDFIIEEDDMLGSEEGEDGDDNVVSPSNMMGGLNEHILRNKKSISIHNVPQLDFSGGVAIEEDNLNETTTRSSSGWRIPEAIFHNVDVHPSSEEPSMIDRELAKGVVIQSKEDLLVKVGLYHLKHKVEYRTPRSSNSRLKVVCKHKNCPFLLSANALTGSGWKISNFIHPHTCLVNLSHSAPRQLPAKIIGALFAPKLLTEGRVLKPAEIMGDMERDHGIKLNYNTALRSQSAAYDFIYGDHKKSWELLPAYFHMSMKENPGTSAYIETDKDDVFEYAFISFHASAGFLSYCRPVIVIDGTHLKGKYKGILFVATTKDGNEQIFPLAFGIGDKECHSAWMWFLQKLRSTFGCPENLVIVFDRHQGIKSAMEVVYPEAVHAICSYHLRQNIRSHGCKAVGLYMKASYTYSSVVYEKSMAMLAAKYPNTKKVLIDEAIPTRWARSQCPVRRYSFMTSNACEPDPRLRYTHGKPRLGCQPAVNDFLNCSPRKNNLQPRLNCEPRLRCYLGQPQLRSQPAVNDFLN</sequence>
<dbReference type="Proteomes" id="UP001153555">
    <property type="component" value="Unassembled WGS sequence"/>
</dbReference>
<reference evidence="3" key="1">
    <citation type="submission" date="2019-12" db="EMBL/GenBank/DDBJ databases">
        <authorList>
            <person name="Scholes J."/>
        </authorList>
    </citation>
    <scope>NUCLEOTIDE SEQUENCE</scope>
</reference>
<dbReference type="PANTHER" id="PTHR31973:SF195">
    <property type="entry name" value="MUDR FAMILY TRANSPOSASE"/>
    <property type="match status" value="1"/>
</dbReference>
<accession>A0A9N7MID6</accession>
<dbReference type="AlphaFoldDB" id="A0A9N7MID6"/>
<dbReference type="InterPro" id="IPR018289">
    <property type="entry name" value="MULE_transposase_dom"/>
</dbReference>
<evidence type="ECO:0000313" key="4">
    <source>
        <dbReference type="Proteomes" id="UP001153555"/>
    </source>
</evidence>
<gene>
    <name evidence="3" type="ORF">SHERM_10020</name>
</gene>
<evidence type="ECO:0000259" key="2">
    <source>
        <dbReference type="Pfam" id="PF10551"/>
    </source>
</evidence>
<proteinExistence type="predicted"/>
<feature type="compositionally biased region" description="Polar residues" evidence="1">
    <location>
        <begin position="102"/>
        <end position="111"/>
    </location>
</feature>
<dbReference type="EMBL" id="CACSLK010000984">
    <property type="protein sequence ID" value="CAA0807154.1"/>
    <property type="molecule type" value="Genomic_DNA"/>
</dbReference>
<feature type="region of interest" description="Disordered" evidence="1">
    <location>
        <begin position="102"/>
        <end position="159"/>
    </location>
</feature>
<dbReference type="OrthoDB" id="913651at2759"/>
<organism evidence="3 4">
    <name type="scientific">Striga hermonthica</name>
    <name type="common">Purple witchweed</name>
    <name type="synonym">Buchnera hermonthica</name>
    <dbReference type="NCBI Taxonomy" id="68872"/>
    <lineage>
        <taxon>Eukaryota</taxon>
        <taxon>Viridiplantae</taxon>
        <taxon>Streptophyta</taxon>
        <taxon>Embryophyta</taxon>
        <taxon>Tracheophyta</taxon>
        <taxon>Spermatophyta</taxon>
        <taxon>Magnoliopsida</taxon>
        <taxon>eudicotyledons</taxon>
        <taxon>Gunneridae</taxon>
        <taxon>Pentapetalae</taxon>
        <taxon>asterids</taxon>
        <taxon>lamiids</taxon>
        <taxon>Lamiales</taxon>
        <taxon>Orobanchaceae</taxon>
        <taxon>Buchnereae</taxon>
        <taxon>Striga</taxon>
    </lineage>
</organism>
<comment type="caution">
    <text evidence="3">The sequence shown here is derived from an EMBL/GenBank/DDBJ whole genome shotgun (WGS) entry which is preliminary data.</text>
</comment>
<feature type="domain" description="MULE transposase" evidence="2">
    <location>
        <begin position="483"/>
        <end position="577"/>
    </location>
</feature>
<protein>
    <recommendedName>
        <fullName evidence="2">MULE transposase domain-containing protein</fullName>
    </recommendedName>
</protein>